<accession>A0A1M4X1X7</accession>
<proteinExistence type="predicted"/>
<dbReference type="EMBL" id="FQVD01000007">
    <property type="protein sequence ID" value="SHE87511.1"/>
    <property type="molecule type" value="Genomic_DNA"/>
</dbReference>
<reference evidence="3 4" key="1">
    <citation type="submission" date="2016-11" db="EMBL/GenBank/DDBJ databases">
        <authorList>
            <person name="Jaros S."/>
            <person name="Januszkiewicz K."/>
            <person name="Wedrychowicz H."/>
        </authorList>
    </citation>
    <scope>NUCLEOTIDE SEQUENCE [LARGE SCALE GENOMIC DNA]</scope>
    <source>
        <strain evidence="3 4">DSM 26883</strain>
    </source>
</reference>
<dbReference type="Pfam" id="PF19572">
    <property type="entry name" value="PorV"/>
    <property type="match status" value="1"/>
</dbReference>
<feature type="signal peptide" evidence="1">
    <location>
        <begin position="1"/>
        <end position="21"/>
    </location>
</feature>
<dbReference type="OrthoDB" id="9758448at2"/>
<keyword evidence="4" id="KW-1185">Reference proteome</keyword>
<protein>
    <recommendedName>
        <fullName evidence="2">Type IX secretion system protein PorV domain-containing protein</fullName>
    </recommendedName>
</protein>
<dbReference type="NCBIfam" id="NF033709">
    <property type="entry name" value="PorV_fam"/>
    <property type="match status" value="1"/>
</dbReference>
<dbReference type="STRING" id="871325.SAMN05444349_107118"/>
<organism evidence="3 4">
    <name type="scientific">Bacteroides faecichinchillae</name>
    <dbReference type="NCBI Taxonomy" id="871325"/>
    <lineage>
        <taxon>Bacteria</taxon>
        <taxon>Pseudomonadati</taxon>
        <taxon>Bacteroidota</taxon>
        <taxon>Bacteroidia</taxon>
        <taxon>Bacteroidales</taxon>
        <taxon>Bacteroidaceae</taxon>
        <taxon>Bacteroides</taxon>
    </lineage>
</organism>
<evidence type="ECO:0000256" key="1">
    <source>
        <dbReference type="SAM" id="SignalP"/>
    </source>
</evidence>
<feature type="domain" description="Type IX secretion system protein PorV" evidence="2">
    <location>
        <begin position="27"/>
        <end position="238"/>
    </location>
</feature>
<keyword evidence="1" id="KW-0732">Signal</keyword>
<gene>
    <name evidence="3" type="ORF">SAMN05444349_107118</name>
</gene>
<dbReference type="RefSeq" id="WP_025074230.1">
    <property type="nucleotide sequence ID" value="NZ_FQVD01000007.1"/>
</dbReference>
<dbReference type="AlphaFoldDB" id="A0A1M4X1X7"/>
<evidence type="ECO:0000313" key="4">
    <source>
        <dbReference type="Proteomes" id="UP000184436"/>
    </source>
</evidence>
<dbReference type="Proteomes" id="UP000184436">
    <property type="component" value="Unassembled WGS sequence"/>
</dbReference>
<evidence type="ECO:0000313" key="3">
    <source>
        <dbReference type="EMBL" id="SHE87511.1"/>
    </source>
</evidence>
<name>A0A1M4X1X7_9BACE</name>
<sequence length="316" mass="34992">MKRVKHFLLAFSLLLPTLSGAQEVANATFLELTPDAQSAGMAGTGLAITDNGSTAIFHNASTIAFSQDVMGASYSYADINKDNALHSASLFYRIGREGKHGFTLGFRHYKQPSSYVNDKKENDILNFNPHAWSLEAGYFRSMTQNLALSLTFRYLQTKSYPNTDNKGTVCLDLGATYHRNMSILDEMASWSIGFQAANLGRKLDGQKLPARLGLGGAIDLPFSMENRLQVALDLNYLLPSDYRHLQASVGAEYNFLKYGVVRAGYHFGDKDKGVGNYGTLGCGINFWPIRADFSYVLADKDNFMHKTWQISLGVVF</sequence>
<dbReference type="InterPro" id="IPR045741">
    <property type="entry name" value="PorV"/>
</dbReference>
<evidence type="ECO:0000259" key="2">
    <source>
        <dbReference type="Pfam" id="PF19572"/>
    </source>
</evidence>
<dbReference type="Gene3D" id="2.40.160.60">
    <property type="entry name" value="Outer membrane protein transport protein (OMPP1/FadL/TodX)"/>
    <property type="match status" value="1"/>
</dbReference>
<feature type="chain" id="PRO_5030031163" description="Type IX secretion system protein PorV domain-containing protein" evidence="1">
    <location>
        <begin position="22"/>
        <end position="316"/>
    </location>
</feature>